<accession>A0A2R8AAD8</accession>
<protein>
    <recommendedName>
        <fullName evidence="3">DUF2793 domain-containing protein</fullName>
    </recommendedName>
</protein>
<gene>
    <name evidence="1" type="ORF">POI8812_01491</name>
</gene>
<dbReference type="OrthoDB" id="564699at2"/>
<dbReference type="EMBL" id="OMKW01000002">
    <property type="protein sequence ID" value="SPF29184.1"/>
    <property type="molecule type" value="Genomic_DNA"/>
</dbReference>
<evidence type="ECO:0000313" key="1">
    <source>
        <dbReference type="EMBL" id="SPF29184.1"/>
    </source>
</evidence>
<reference evidence="1 2" key="1">
    <citation type="submission" date="2018-03" db="EMBL/GenBank/DDBJ databases">
        <authorList>
            <person name="Keele B.F."/>
        </authorList>
    </citation>
    <scope>NUCLEOTIDE SEQUENCE [LARGE SCALE GENOMIC DNA]</scope>
    <source>
        <strain evidence="1 2">CeCT 8812</strain>
    </source>
</reference>
<dbReference type="RefSeq" id="WP_108781904.1">
    <property type="nucleotide sequence ID" value="NZ_OMKW01000002.1"/>
</dbReference>
<dbReference type="AlphaFoldDB" id="A0A2R8AAD8"/>
<dbReference type="InterPro" id="IPR021251">
    <property type="entry name" value="DUF2793"/>
</dbReference>
<evidence type="ECO:0000313" key="2">
    <source>
        <dbReference type="Proteomes" id="UP000244932"/>
    </source>
</evidence>
<name>A0A2R8AAD8_9RHOB</name>
<evidence type="ECO:0008006" key="3">
    <source>
        <dbReference type="Google" id="ProtNLM"/>
    </source>
</evidence>
<dbReference type="Pfam" id="PF10983">
    <property type="entry name" value="DUF2793"/>
    <property type="match status" value="1"/>
</dbReference>
<keyword evidence="2" id="KW-1185">Reference proteome</keyword>
<dbReference type="Proteomes" id="UP000244932">
    <property type="component" value="Unassembled WGS sequence"/>
</dbReference>
<sequence>MTETSRLGLPLVQAAQAQKHVTVNEALTRLDGLVQLALQDVDVVNPPLSPADGDAYGVGTAATGDWVGQDDKVAVFANGIWSFVSPVIGWEAHVVPANARMGWDGTGWRRVAPALSSGGAETVTRIIEADFVLGAGTDLTTPDLIPAGSQVIGVTARVIVPFSGAGLTTWSFGVPGAVDRYGSGLGIALNAYARGITGQPVTYWNDTPLQLTADAGSFAGGTVRIAIHLTELIVPAPV</sequence>
<organism evidence="1 2">
    <name type="scientific">Pontivivens insulae</name>
    <dbReference type="NCBI Taxonomy" id="1639689"/>
    <lineage>
        <taxon>Bacteria</taxon>
        <taxon>Pseudomonadati</taxon>
        <taxon>Pseudomonadota</taxon>
        <taxon>Alphaproteobacteria</taxon>
        <taxon>Rhodobacterales</taxon>
        <taxon>Paracoccaceae</taxon>
        <taxon>Pontivivens</taxon>
    </lineage>
</organism>
<proteinExistence type="predicted"/>